<name>A0ACC6S574_9BACI</name>
<reference evidence="1" key="1">
    <citation type="submission" date="2024-03" db="EMBL/GenBank/DDBJ databases">
        <title>Human intestinal bacterial collection.</title>
        <authorList>
            <person name="Pauvert C."/>
            <person name="Hitch T.C.A."/>
            <person name="Clavel T."/>
        </authorList>
    </citation>
    <scope>NUCLEOTIDE SEQUENCE</scope>
    <source>
        <strain evidence="1">CLA-AA-H227</strain>
    </source>
</reference>
<comment type="caution">
    <text evidence="1">The sequence shown here is derived from an EMBL/GenBank/DDBJ whole genome shotgun (WGS) entry which is preliminary data.</text>
</comment>
<accession>A0ACC6S574</accession>
<sequence length="113" mass="13000">MGKKLRVKIYQLLDLNQLTMRGLSRKADIRYATLHALANQKRQNINFGHINRISDAMGITDVREIITFDDIVDNPFNEFGWNGERTAACSQECKRFLVHSQKDLHNGVITKGR</sequence>
<proteinExistence type="predicted"/>
<dbReference type="Proteomes" id="UP001439875">
    <property type="component" value="Unassembled WGS sequence"/>
</dbReference>
<keyword evidence="2" id="KW-1185">Reference proteome</keyword>
<evidence type="ECO:0000313" key="1">
    <source>
        <dbReference type="EMBL" id="MEQ2525140.1"/>
    </source>
</evidence>
<gene>
    <name evidence="1" type="ORF">WMO40_00390</name>
</gene>
<evidence type="ECO:0000313" key="2">
    <source>
        <dbReference type="Proteomes" id="UP001439875"/>
    </source>
</evidence>
<organism evidence="1 2">
    <name type="scientific">Robertmurraya yapensis</name>
    <name type="common">ex Hitch et al 2024</name>
    <dbReference type="NCBI Taxonomy" id="3133160"/>
    <lineage>
        <taxon>Bacteria</taxon>
        <taxon>Bacillati</taxon>
        <taxon>Bacillota</taxon>
        <taxon>Bacilli</taxon>
        <taxon>Bacillales</taxon>
        <taxon>Bacillaceae</taxon>
        <taxon>Robertmurraya</taxon>
    </lineage>
</organism>
<protein>
    <submittedName>
        <fullName evidence="1">Helix-turn-helix transcriptional regulator</fullName>
    </submittedName>
</protein>
<dbReference type="EMBL" id="JBBMEW010000001">
    <property type="protein sequence ID" value="MEQ2525140.1"/>
    <property type="molecule type" value="Genomic_DNA"/>
</dbReference>